<reference evidence="2" key="2">
    <citation type="submission" date="2019-02" db="EMBL/GenBank/DDBJ databases">
        <authorList>
            <person name="Chen S.-C."/>
            <person name="Chien H.-H."/>
            <person name="Lai M.-C."/>
        </authorList>
    </citation>
    <scope>NUCLEOTIDE SEQUENCE</scope>
    <source>
        <strain evidence="2">N2F9704</strain>
    </source>
</reference>
<dbReference type="EMBL" id="CP036172">
    <property type="protein sequence ID" value="QSZ67951.1"/>
    <property type="molecule type" value="Genomic_DNA"/>
</dbReference>
<dbReference type="RefSeq" id="WP_265580875.1">
    <property type="nucleotide sequence ID" value="NZ_CP036172.1"/>
</dbReference>
<keyword evidence="1" id="KW-1133">Transmembrane helix</keyword>
<accession>A0A8A3S8B5</accession>
<organism evidence="2 3">
    <name type="scientific">Methanofollis aquaemaris</name>
    <dbReference type="NCBI Taxonomy" id="126734"/>
    <lineage>
        <taxon>Archaea</taxon>
        <taxon>Methanobacteriati</taxon>
        <taxon>Methanobacteriota</taxon>
        <taxon>Stenosarchaea group</taxon>
        <taxon>Methanomicrobia</taxon>
        <taxon>Methanomicrobiales</taxon>
        <taxon>Methanomicrobiaceae</taxon>
        <taxon>Methanofollis</taxon>
    </lineage>
</organism>
<keyword evidence="1" id="KW-0812">Transmembrane</keyword>
<gene>
    <name evidence="2" type="ORF">RJ40_10810</name>
</gene>
<keyword evidence="1" id="KW-0472">Membrane</keyword>
<feature type="transmembrane region" description="Helical" evidence="1">
    <location>
        <begin position="67"/>
        <end position="85"/>
    </location>
</feature>
<dbReference type="Proteomes" id="UP001042704">
    <property type="component" value="Chromosome"/>
</dbReference>
<sequence>MESWILVFIIIGILIVLPWILNISLHYLMKRKILKSIHLEDLSEDERTTVVQELLSQSPSRKGLSRYSMMLAVVLIVGAAVLYLAEKDASSDLLKNTLGVLTGALATIVGFYFGGRAEEIKAEEVEKLAKRVHDEDEESGHPPPPE</sequence>
<proteinExistence type="predicted"/>
<dbReference type="KEGG" id="maqe:RJ40_10810"/>
<keyword evidence="3" id="KW-1185">Reference proteome</keyword>
<evidence type="ECO:0000313" key="3">
    <source>
        <dbReference type="Proteomes" id="UP001042704"/>
    </source>
</evidence>
<dbReference type="GeneID" id="76424861"/>
<dbReference type="AlphaFoldDB" id="A0A8A3S8B5"/>
<feature type="transmembrane region" description="Helical" evidence="1">
    <location>
        <begin position="97"/>
        <end position="114"/>
    </location>
</feature>
<evidence type="ECO:0000313" key="2">
    <source>
        <dbReference type="EMBL" id="QSZ67951.1"/>
    </source>
</evidence>
<reference evidence="2" key="1">
    <citation type="journal article" date="2001" name="Int. J. Syst. Evol. Microbiol.">
        <title>Methanofollis aquaemaris sp. nov., a methanogen isolated from an aquaculture fish pond.</title>
        <authorList>
            <person name="Lai M.C."/>
            <person name="Chen S.C."/>
        </authorList>
    </citation>
    <scope>NUCLEOTIDE SEQUENCE</scope>
    <source>
        <strain evidence="2">N2F9704</strain>
    </source>
</reference>
<name>A0A8A3S8B5_9EURY</name>
<evidence type="ECO:0000256" key="1">
    <source>
        <dbReference type="SAM" id="Phobius"/>
    </source>
</evidence>
<protein>
    <submittedName>
        <fullName evidence="2">Uncharacterized protein</fullName>
    </submittedName>
</protein>
<feature type="transmembrane region" description="Helical" evidence="1">
    <location>
        <begin position="6"/>
        <end position="28"/>
    </location>
</feature>